<dbReference type="STRING" id="45067.Llan_0435"/>
<dbReference type="OrthoDB" id="9795032at2"/>
<dbReference type="PANTHER" id="PTHR46491:SF3">
    <property type="entry name" value="CDGSH IRON-SULFUR DOMAIN-CONTAINING PROTEIN 3, MITOCHONDRIAL"/>
    <property type="match status" value="1"/>
</dbReference>
<sequence>MAEKKGRPSFFPIPYEVEEGKTYYWCGCGKSKNQPLCDQSQSDCEEQCVPYKAILTETVYFCGCKETRDPPLCDGSHARLVLASLKKD</sequence>
<gene>
    <name evidence="6" type="ORF">Llan_0435</name>
</gene>
<evidence type="ECO:0000259" key="5">
    <source>
        <dbReference type="SMART" id="SM00704"/>
    </source>
</evidence>
<keyword evidence="4" id="KW-0411">Iron-sulfur</keyword>
<keyword evidence="1" id="KW-0001">2Fe-2S</keyword>
<protein>
    <submittedName>
        <fullName evidence="6">Glutamate synthetase</fullName>
    </submittedName>
</protein>
<reference evidence="6 7" key="1">
    <citation type="submission" date="2015-11" db="EMBL/GenBank/DDBJ databases">
        <title>Genomic analysis of 38 Legionella species identifies large and diverse effector repertoires.</title>
        <authorList>
            <person name="Burstein D."/>
            <person name="Amaro F."/>
            <person name="Zusman T."/>
            <person name="Lifshitz Z."/>
            <person name="Cohen O."/>
            <person name="Gilbert J.A."/>
            <person name="Pupko T."/>
            <person name="Shuman H.A."/>
            <person name="Segal G."/>
        </authorList>
    </citation>
    <scope>NUCLEOTIDE SEQUENCE [LARGE SCALE GENOMIC DNA]</scope>
    <source>
        <strain evidence="6 7">ATCC 49751</strain>
    </source>
</reference>
<dbReference type="GO" id="GO:0046872">
    <property type="term" value="F:metal ion binding"/>
    <property type="evidence" value="ECO:0007669"/>
    <property type="project" value="UniProtKB-KW"/>
</dbReference>
<dbReference type="SMART" id="SM00704">
    <property type="entry name" value="ZnF_CDGSH"/>
    <property type="match status" value="2"/>
</dbReference>
<keyword evidence="7" id="KW-1185">Reference proteome</keyword>
<dbReference type="Proteomes" id="UP000054869">
    <property type="component" value="Unassembled WGS sequence"/>
</dbReference>
<dbReference type="EMBL" id="LNYI01000010">
    <property type="protein sequence ID" value="KTD24296.1"/>
    <property type="molecule type" value="Genomic_DNA"/>
</dbReference>
<dbReference type="Pfam" id="PF09360">
    <property type="entry name" value="zf-CDGSH"/>
    <property type="match status" value="1"/>
</dbReference>
<dbReference type="Gene3D" id="3.40.5.90">
    <property type="entry name" value="CDGSH iron-sulfur domain, mitoNEET-type"/>
    <property type="match status" value="2"/>
</dbReference>
<accession>A0A0W0VW64</accession>
<feature type="domain" description="Iron-binding zinc finger CDGSH type" evidence="5">
    <location>
        <begin position="10"/>
        <end position="47"/>
    </location>
</feature>
<evidence type="ECO:0000256" key="3">
    <source>
        <dbReference type="ARBA" id="ARBA00023004"/>
    </source>
</evidence>
<evidence type="ECO:0000256" key="4">
    <source>
        <dbReference type="ARBA" id="ARBA00023014"/>
    </source>
</evidence>
<dbReference type="PATRIC" id="fig|45067.4.peg.458"/>
<dbReference type="InterPro" id="IPR018967">
    <property type="entry name" value="FeS-contain_CDGSH-typ"/>
</dbReference>
<evidence type="ECO:0000256" key="1">
    <source>
        <dbReference type="ARBA" id="ARBA00022714"/>
    </source>
</evidence>
<dbReference type="AlphaFoldDB" id="A0A0W0VW64"/>
<evidence type="ECO:0000313" key="6">
    <source>
        <dbReference type="EMBL" id="KTD24296.1"/>
    </source>
</evidence>
<keyword evidence="2" id="KW-0479">Metal-binding</keyword>
<dbReference type="PANTHER" id="PTHR46491">
    <property type="entry name" value="CDGSH IRON SULFUR DOMAIN PROTEIN HOMOLOG"/>
    <property type="match status" value="1"/>
</dbReference>
<proteinExistence type="predicted"/>
<keyword evidence="3" id="KW-0408">Iron</keyword>
<name>A0A0W0VW64_9GAMM</name>
<dbReference type="eggNOG" id="COG3369">
    <property type="taxonomic scope" value="Bacteria"/>
</dbReference>
<dbReference type="RefSeq" id="WP_028373013.1">
    <property type="nucleotide sequence ID" value="NZ_CAAAJD010000009.1"/>
</dbReference>
<dbReference type="InterPro" id="IPR052950">
    <property type="entry name" value="CISD"/>
</dbReference>
<dbReference type="GO" id="GO:0051537">
    <property type="term" value="F:2 iron, 2 sulfur cluster binding"/>
    <property type="evidence" value="ECO:0007669"/>
    <property type="project" value="UniProtKB-KW"/>
</dbReference>
<evidence type="ECO:0000256" key="2">
    <source>
        <dbReference type="ARBA" id="ARBA00022723"/>
    </source>
</evidence>
<comment type="caution">
    <text evidence="6">The sequence shown here is derived from an EMBL/GenBank/DDBJ whole genome shotgun (WGS) entry which is preliminary data.</text>
</comment>
<dbReference type="InterPro" id="IPR042216">
    <property type="entry name" value="MitoNEET_CISD"/>
</dbReference>
<dbReference type="GO" id="GO:0005737">
    <property type="term" value="C:cytoplasm"/>
    <property type="evidence" value="ECO:0007669"/>
    <property type="project" value="UniProtKB-ARBA"/>
</dbReference>
<evidence type="ECO:0000313" key="7">
    <source>
        <dbReference type="Proteomes" id="UP000054869"/>
    </source>
</evidence>
<organism evidence="6 7">
    <name type="scientific">Legionella lansingensis</name>
    <dbReference type="NCBI Taxonomy" id="45067"/>
    <lineage>
        <taxon>Bacteria</taxon>
        <taxon>Pseudomonadati</taxon>
        <taxon>Pseudomonadota</taxon>
        <taxon>Gammaproteobacteria</taxon>
        <taxon>Legionellales</taxon>
        <taxon>Legionellaceae</taxon>
        <taxon>Legionella</taxon>
    </lineage>
</organism>
<feature type="domain" description="Iron-binding zinc finger CDGSH type" evidence="5">
    <location>
        <begin position="48"/>
        <end position="83"/>
    </location>
</feature>